<dbReference type="OMA" id="CCRCRSH"/>
<evidence type="ECO:0000256" key="1">
    <source>
        <dbReference type="ARBA" id="ARBA00004613"/>
    </source>
</evidence>
<evidence type="ECO:0000256" key="4">
    <source>
        <dbReference type="SAM" id="SignalP"/>
    </source>
</evidence>
<reference evidence="5" key="2">
    <citation type="submission" date="2025-09" db="UniProtKB">
        <authorList>
            <consortium name="Ensembl"/>
        </authorList>
    </citation>
    <scope>IDENTIFICATION</scope>
</reference>
<evidence type="ECO:0000256" key="3">
    <source>
        <dbReference type="ARBA" id="ARBA00022737"/>
    </source>
</evidence>
<accession>A0A3B3D6P7</accession>
<feature type="signal peptide" evidence="4">
    <location>
        <begin position="1"/>
        <end position="26"/>
    </location>
</feature>
<dbReference type="AlphaFoldDB" id="A0A3B3D6P7"/>
<dbReference type="STRING" id="30732.ENSOMEP00000025149"/>
<proteinExistence type="predicted"/>
<dbReference type="GO" id="GO:0005615">
    <property type="term" value="C:extracellular space"/>
    <property type="evidence" value="ECO:0007669"/>
    <property type="project" value="InterPro"/>
</dbReference>
<dbReference type="Gene3D" id="1.10.246.10">
    <property type="match status" value="3"/>
</dbReference>
<feature type="chain" id="PRO_5017211592" evidence="4">
    <location>
        <begin position="27"/>
        <end position="493"/>
    </location>
</feature>
<evidence type="ECO:0000313" key="6">
    <source>
        <dbReference type="Proteomes" id="UP000261560"/>
    </source>
</evidence>
<dbReference type="SUPFAM" id="SSF48552">
    <property type="entry name" value="Serum albumin-like"/>
    <property type="match status" value="2"/>
</dbReference>
<comment type="subcellular location">
    <subcellularLocation>
        <location evidence="1">Secreted</location>
    </subcellularLocation>
</comment>
<evidence type="ECO:0000313" key="5">
    <source>
        <dbReference type="Ensembl" id="ENSOMEP00000025149.1"/>
    </source>
</evidence>
<name>A0A3B3D6P7_ORYME</name>
<keyword evidence="2" id="KW-0964">Secreted</keyword>
<dbReference type="InterPro" id="IPR020858">
    <property type="entry name" value="Serum_albumin-like"/>
</dbReference>
<dbReference type="GO" id="GO:0007165">
    <property type="term" value="P:signal transduction"/>
    <property type="evidence" value="ECO:0007669"/>
    <property type="project" value="InterPro"/>
</dbReference>
<dbReference type="PANTHER" id="PTHR16776:SF3">
    <property type="entry name" value="EXTRACELLULAR MATRIX PROTEIN 1"/>
    <property type="match status" value="1"/>
</dbReference>
<dbReference type="GeneTree" id="ENSGT00390000006215"/>
<keyword evidence="6" id="KW-1185">Reference proteome</keyword>
<dbReference type="InterPro" id="IPR008605">
    <property type="entry name" value="ECM1"/>
</dbReference>
<dbReference type="Proteomes" id="UP000261560">
    <property type="component" value="Unplaced"/>
</dbReference>
<dbReference type="RefSeq" id="XP_024124021.1">
    <property type="nucleotide sequence ID" value="XM_024268253.2"/>
</dbReference>
<dbReference type="Ensembl" id="ENSOMET00000007866.1">
    <property type="protein sequence ID" value="ENSOMEP00000025149.1"/>
    <property type="gene ID" value="ENSOMEG00000006195.1"/>
</dbReference>
<reference evidence="5" key="1">
    <citation type="submission" date="2025-08" db="UniProtKB">
        <authorList>
            <consortium name="Ensembl"/>
        </authorList>
    </citation>
    <scope>IDENTIFICATION</scope>
</reference>
<keyword evidence="4" id="KW-0732">Signal</keyword>
<organism evidence="5 6">
    <name type="scientific">Oryzias melastigma</name>
    <name type="common">Marine medaka</name>
    <dbReference type="NCBI Taxonomy" id="30732"/>
    <lineage>
        <taxon>Eukaryota</taxon>
        <taxon>Metazoa</taxon>
        <taxon>Chordata</taxon>
        <taxon>Craniata</taxon>
        <taxon>Vertebrata</taxon>
        <taxon>Euteleostomi</taxon>
        <taxon>Actinopterygii</taxon>
        <taxon>Neopterygii</taxon>
        <taxon>Teleostei</taxon>
        <taxon>Neoteleostei</taxon>
        <taxon>Acanthomorphata</taxon>
        <taxon>Ovalentaria</taxon>
        <taxon>Atherinomorphae</taxon>
        <taxon>Beloniformes</taxon>
        <taxon>Adrianichthyidae</taxon>
        <taxon>Oryziinae</taxon>
        <taxon>Oryzias</taxon>
    </lineage>
</organism>
<protein>
    <submittedName>
        <fullName evidence="5">Extracellular matrix protein 1b</fullName>
    </submittedName>
</protein>
<dbReference type="PANTHER" id="PTHR16776">
    <property type="entry name" value="EXTRACELLULAR MATRIX PROTEIN 1"/>
    <property type="match status" value="1"/>
</dbReference>
<evidence type="ECO:0000256" key="2">
    <source>
        <dbReference type="ARBA" id="ARBA00022525"/>
    </source>
</evidence>
<dbReference type="Pfam" id="PF05782">
    <property type="entry name" value="ECM1"/>
    <property type="match status" value="2"/>
</dbReference>
<keyword evidence="3" id="KW-0677">Repeat</keyword>
<sequence length="493" mass="55384">MIASGMGSSWVLLCAIAARLALQGAASEERPIEQRPITDVPGQEMIYDDSFFMQRQVDMSSVFDLQKESLLQRPINPPLMPMGEGAFAFGVMTPRGSRPSFEQYPVNFPLSQPSADNIEAICRHGDFRPRYPKSYFPTSSFSKFKRMAAAVNNAESWFGTCCNQNQTSLNDTVLCCTTQAWELSVKLFCEEDSAVKDVLYECCRKRGIDRLKCFNADSLNQNYQPTEELPVSPVPPTAEFNFDPSICPRKLMTPRSVRKKEKKTFTSQKTDINFPLGQPTADNIESLCRTSRRQPFYSIRCLPRSGYELLARQAKSINSLTRAFQRCCSRSNKLNCANQKWREELEKFCSVKQKKTSFMCCSGDDPAAWSACFQSASPDPYYNTTSASKEASLTNLCDNPSLKNRLPTEFPAETFLSECCPLPEPDKTICSTQKLAEMSQEACSKRESQSVTVKLCCRLGSQERSSKCVSKLVMDPIANAARNSRKRKICPIS</sequence>
<dbReference type="GO" id="GO:0030500">
    <property type="term" value="P:regulation of bone mineralization"/>
    <property type="evidence" value="ECO:0007669"/>
    <property type="project" value="TreeGrafter"/>
</dbReference>
<dbReference type="OrthoDB" id="9889855at2759"/>
<dbReference type="GeneID" id="112143975"/>
<dbReference type="PaxDb" id="30732-ENSOMEP00000025149"/>
<dbReference type="KEGG" id="oml:112143975"/>